<evidence type="ECO:0000313" key="3">
    <source>
        <dbReference type="Proteomes" id="UP001642360"/>
    </source>
</evidence>
<dbReference type="InterPro" id="IPR053052">
    <property type="entry name" value="Imprinting_Balance_Reg"/>
</dbReference>
<organism evidence="2 3">
    <name type="scientific">Ilex paraguariensis</name>
    <name type="common">yerba mate</name>
    <dbReference type="NCBI Taxonomy" id="185542"/>
    <lineage>
        <taxon>Eukaryota</taxon>
        <taxon>Viridiplantae</taxon>
        <taxon>Streptophyta</taxon>
        <taxon>Embryophyta</taxon>
        <taxon>Tracheophyta</taxon>
        <taxon>Spermatophyta</taxon>
        <taxon>Magnoliopsida</taxon>
        <taxon>eudicotyledons</taxon>
        <taxon>Gunneridae</taxon>
        <taxon>Pentapetalae</taxon>
        <taxon>asterids</taxon>
        <taxon>campanulids</taxon>
        <taxon>Aquifoliales</taxon>
        <taxon>Aquifoliaceae</taxon>
        <taxon>Ilex</taxon>
    </lineage>
</organism>
<dbReference type="AlphaFoldDB" id="A0ABC8TNJ2"/>
<dbReference type="Proteomes" id="UP001642360">
    <property type="component" value="Unassembled WGS sequence"/>
</dbReference>
<protein>
    <submittedName>
        <fullName evidence="2">Uncharacterized protein</fullName>
    </submittedName>
</protein>
<reference evidence="2 3" key="1">
    <citation type="submission" date="2024-02" db="EMBL/GenBank/DDBJ databases">
        <authorList>
            <person name="Vignale AGUSTIN F."/>
            <person name="Sosa J E."/>
            <person name="Modenutti C."/>
        </authorList>
    </citation>
    <scope>NUCLEOTIDE SEQUENCE [LARGE SCALE GENOMIC DNA]</scope>
</reference>
<dbReference type="PANTHER" id="PTHR45496">
    <property type="entry name" value="CHAPERONE DNAJ-DOMAIN SUPERFAMILY PROTEIN"/>
    <property type="match status" value="1"/>
</dbReference>
<accession>A0ABC8TNJ2</accession>
<comment type="caution">
    <text evidence="2">The sequence shown here is derived from an EMBL/GenBank/DDBJ whole genome shotgun (WGS) entry which is preliminary data.</text>
</comment>
<proteinExistence type="predicted"/>
<dbReference type="EMBL" id="CAUOFW020005258">
    <property type="protein sequence ID" value="CAK9169180.1"/>
    <property type="molecule type" value="Genomic_DNA"/>
</dbReference>
<evidence type="ECO:0000313" key="2">
    <source>
        <dbReference type="EMBL" id="CAK9169180.1"/>
    </source>
</evidence>
<gene>
    <name evidence="2" type="ORF">ILEXP_LOCUS38626</name>
</gene>
<keyword evidence="3" id="KW-1185">Reference proteome</keyword>
<evidence type="ECO:0000256" key="1">
    <source>
        <dbReference type="SAM" id="MobiDB-lite"/>
    </source>
</evidence>
<name>A0ABC8TNJ2_9AQUA</name>
<feature type="region of interest" description="Disordered" evidence="1">
    <location>
        <begin position="133"/>
        <end position="175"/>
    </location>
</feature>
<dbReference type="PANTHER" id="PTHR45496:SF12">
    <property type="entry name" value="J DOMAIN-CONTAINING PROTEIN"/>
    <property type="match status" value="1"/>
</dbReference>
<sequence length="265" mass="29590">MNGQCGVGSEDDTFWTVCPYCYYVFEYEKMYEECCLRCQNDKCSRGFDAVAIPSPPPREVVEKGQYCCFGFFPFGPEDKGSFPWMPFSPLVPQVEEKKKNDANKKGNAWDRDCFIEISDDSDDMSDEIVSKTGESFDNLSGGKEKTEEATNGGESSNGCERRVQTEVPKSGKVTMKRKKSVLKNTKKLMGRGIRVKRDETVLQTVEELDLKVEASGDGDDSAGIGVENGADDFFMDEMEFFEGADDIYVRMLEISDEGNGKFGAS</sequence>